<evidence type="ECO:0008006" key="4">
    <source>
        <dbReference type="Google" id="ProtNLM"/>
    </source>
</evidence>
<comment type="caution">
    <text evidence="2">The sequence shown here is derived from an EMBL/GenBank/DDBJ whole genome shotgun (WGS) entry which is preliminary data.</text>
</comment>
<organism evidence="2 3">
    <name type="scientific">Phormidesmis priestleyi Ana</name>
    <dbReference type="NCBI Taxonomy" id="1666911"/>
    <lineage>
        <taxon>Bacteria</taxon>
        <taxon>Bacillati</taxon>
        <taxon>Cyanobacteriota</taxon>
        <taxon>Cyanophyceae</taxon>
        <taxon>Leptolyngbyales</taxon>
        <taxon>Leptolyngbyaceae</taxon>
        <taxon>Phormidesmis</taxon>
    </lineage>
</organism>
<proteinExistence type="predicted"/>
<evidence type="ECO:0000313" key="3">
    <source>
        <dbReference type="Proteomes" id="UP000050465"/>
    </source>
</evidence>
<protein>
    <recommendedName>
        <fullName evidence="4">DUF2141 domain-containing protein</fullName>
    </recommendedName>
</protein>
<dbReference type="Proteomes" id="UP000050465">
    <property type="component" value="Unassembled WGS sequence"/>
</dbReference>
<dbReference type="EMBL" id="LJZR01000030">
    <property type="protein sequence ID" value="KPQ33550.1"/>
    <property type="molecule type" value="Genomic_DNA"/>
</dbReference>
<gene>
    <name evidence="2" type="ORF">HLUCCA11_18175</name>
</gene>
<dbReference type="InterPro" id="IPR018673">
    <property type="entry name" value="DUF2141"/>
</dbReference>
<accession>A0A0P7ZG23</accession>
<evidence type="ECO:0000313" key="2">
    <source>
        <dbReference type="EMBL" id="KPQ33550.1"/>
    </source>
</evidence>
<evidence type="ECO:0000256" key="1">
    <source>
        <dbReference type="SAM" id="SignalP"/>
    </source>
</evidence>
<name>A0A0P7ZG23_9CYAN</name>
<reference evidence="2 3" key="1">
    <citation type="submission" date="2015-09" db="EMBL/GenBank/DDBJ databases">
        <title>Identification and resolution of microdiversity through metagenomic sequencing of parallel consortia.</title>
        <authorList>
            <person name="Nelson W.C."/>
            <person name="Romine M.F."/>
            <person name="Lindemann S.R."/>
        </authorList>
    </citation>
    <scope>NUCLEOTIDE SEQUENCE [LARGE SCALE GENOMIC DNA]</scope>
    <source>
        <strain evidence="2">Ana</strain>
    </source>
</reference>
<sequence length="143" mass="15283">MRFSNVLCLTGTLMLAFATSGQAATLSINIDNLATTDGAVGCALFNAPEGFPNDYIAVPNQLVQPQENGTAYCEFSNLSPGTYAVSVMHDLNSNLTLDTNFFGIPREAWGVSNNVRPALSAPSFNSARFELNGDKTINITLDK</sequence>
<keyword evidence="1" id="KW-0732">Signal</keyword>
<dbReference type="Pfam" id="PF09912">
    <property type="entry name" value="DUF2141"/>
    <property type="match status" value="1"/>
</dbReference>
<feature type="signal peptide" evidence="1">
    <location>
        <begin position="1"/>
        <end position="23"/>
    </location>
</feature>
<feature type="chain" id="PRO_5006147171" description="DUF2141 domain-containing protein" evidence="1">
    <location>
        <begin position="24"/>
        <end position="143"/>
    </location>
</feature>
<dbReference type="AlphaFoldDB" id="A0A0P7ZG23"/>